<dbReference type="Proteomes" id="UP000703661">
    <property type="component" value="Unassembled WGS sequence"/>
</dbReference>
<comment type="caution">
    <text evidence="7">The sequence shown here is derived from an EMBL/GenBank/DDBJ whole genome shotgun (WGS) entry which is preliminary data.</text>
</comment>
<keyword evidence="5" id="KW-0812">Transmembrane</keyword>
<keyword evidence="4" id="KW-0653">Protein transport</keyword>
<dbReference type="GO" id="GO:0005935">
    <property type="term" value="C:cellular bud neck"/>
    <property type="evidence" value="ECO:0007669"/>
    <property type="project" value="UniProtKB-SubCell"/>
</dbReference>
<dbReference type="InterPro" id="IPR046364">
    <property type="entry name" value="Exo70_C"/>
</dbReference>
<sequence>MATTEGIRENKTFLDEEVAELNGLTTNLDKTNTVSTTMASKVVHRRYLELVRHAPRQSRDIGHAYPQIHPIFDPTSWKYVSHFYDQSLSILIPYFMLAMLTYQSFTLDMDQTVSALEAILSYFDQAAQEEAIVSRPLSDHDLQSYLQSIGRIREYLRAMSSVKLKAGDRVVEQLKRSLNTASGKLHDRFKQLLTQYSLPLDLKIVTSSDRKDIPPLPSSVTQTLATLAKSLADIEIDSNAEKTGYLTSYREIRAECMIKSLGPLYQSSMVELKGIYEKGSSPFILYTTSLLKLCRNEADLADTLLDAKLLSLAFMGSIMPPIEQWVETGKSITRRVRKTFTSEVGILFDVIESLENNMNTFDSVFGLARRQKENDAQELLKAFKATAMRTFVDFITDVRNQSNPKYQAMPLDGTVHQLTSDTLNYMKRLMNYQSMVESILNLIGDGSWNEAGASQSRRSQAAGRSGRNAILQHYFADVLEALVQNIETKSRFYKKGQSLSQLFLLNNYFYISKSVRTTPGLLEAINGPDTAGLPEASLTSAIYEKPLKQNVNLYQDNWKTCVEHLMDVTYVQDGGVQQVLNSNQRQMVKDKFKNFNHDFDELWKTQKQYSIPDPDLRVMVLKDVNQVLIPMYDKFITKYASSGSGSTEFTKNVQKYIRSHEKLRLILWIEFESSFLFILLPSNSKGRFVMNTIQRLVPTTKFCFRRAAFALPTCSAELGLASQSRLCFYSTTKKSPFAKSPKVSTAKSTGTVAARESGSKVKMASGSSANFSRTLAELCVKQDVPFYLPPPTVHKTFTLAYLAAGLQLVFWGNVAQYAFTHYTDDPIFSSTQPPPPPLPLPGTEGIESTDVPLAPLRKRIIISAGLVGTGLVIAFGICAVPWRYVTKLTLLKGGTQVRIDTGRKFPRGYHRVYPIQDMQCRQQLVTGVGPQGTSPVKKGSSVHIMLGSKKERMAFFVDRRGSFKDPALWDSVFYRPY</sequence>
<evidence type="ECO:0000256" key="5">
    <source>
        <dbReference type="SAM" id="Phobius"/>
    </source>
</evidence>
<dbReference type="InterPro" id="IPR045325">
    <property type="entry name" value="TMEM70/TMEM186/TMEM223"/>
</dbReference>
<evidence type="ECO:0000256" key="2">
    <source>
        <dbReference type="ARBA" id="ARBA00022448"/>
    </source>
</evidence>
<comment type="subcellular location">
    <subcellularLocation>
        <location evidence="4">Bud</location>
    </subcellularLocation>
    <subcellularLocation>
        <location evidence="4">Bud neck</location>
    </subcellularLocation>
</comment>
<accession>A0A9P6N0N0</accession>
<keyword evidence="3 4" id="KW-0268">Exocytosis</keyword>
<dbReference type="GO" id="GO:0000145">
    <property type="term" value="C:exocyst"/>
    <property type="evidence" value="ECO:0007669"/>
    <property type="project" value="InterPro"/>
</dbReference>
<organism evidence="7 8">
    <name type="scientific">Entomortierella chlamydospora</name>
    <dbReference type="NCBI Taxonomy" id="101097"/>
    <lineage>
        <taxon>Eukaryota</taxon>
        <taxon>Fungi</taxon>
        <taxon>Fungi incertae sedis</taxon>
        <taxon>Mucoromycota</taxon>
        <taxon>Mortierellomycotina</taxon>
        <taxon>Mortierellomycetes</taxon>
        <taxon>Mortierellales</taxon>
        <taxon>Mortierellaceae</taxon>
        <taxon>Entomortierella</taxon>
    </lineage>
</organism>
<comment type="similarity">
    <text evidence="1 4">Belongs to the EXO70 family.</text>
</comment>
<dbReference type="GO" id="GO:0006887">
    <property type="term" value="P:exocytosis"/>
    <property type="evidence" value="ECO:0007669"/>
    <property type="project" value="UniProtKB-KW"/>
</dbReference>
<dbReference type="Pfam" id="PF20669">
    <property type="entry name" value="Exo70_N"/>
    <property type="match status" value="1"/>
</dbReference>
<keyword evidence="8" id="KW-1185">Reference proteome</keyword>
<keyword evidence="2 4" id="KW-0813">Transport</keyword>
<feature type="transmembrane region" description="Helical" evidence="5">
    <location>
        <begin position="860"/>
        <end position="882"/>
    </location>
</feature>
<dbReference type="PANTHER" id="PTHR12542:SF41">
    <property type="entry name" value="EXOCYST COMPLEX COMPONENT 7"/>
    <property type="match status" value="1"/>
</dbReference>
<keyword evidence="5" id="KW-0472">Membrane</keyword>
<dbReference type="EMBL" id="JAAAID010000273">
    <property type="protein sequence ID" value="KAG0019616.1"/>
    <property type="molecule type" value="Genomic_DNA"/>
</dbReference>
<evidence type="ECO:0000256" key="4">
    <source>
        <dbReference type="RuleBase" id="RU365026"/>
    </source>
</evidence>
<protein>
    <recommendedName>
        <fullName evidence="4">Exocyst complex protein EXO70</fullName>
    </recommendedName>
</protein>
<proteinExistence type="inferred from homology"/>
<evidence type="ECO:0000259" key="6">
    <source>
        <dbReference type="Pfam" id="PF03081"/>
    </source>
</evidence>
<dbReference type="PANTHER" id="PTHR12542">
    <property type="entry name" value="EXOCYST COMPLEX PROTEIN EXO70"/>
    <property type="match status" value="1"/>
</dbReference>
<evidence type="ECO:0000256" key="3">
    <source>
        <dbReference type="ARBA" id="ARBA00022483"/>
    </source>
</evidence>
<dbReference type="GO" id="GO:0005546">
    <property type="term" value="F:phosphatidylinositol-4,5-bisphosphate binding"/>
    <property type="evidence" value="ECO:0007669"/>
    <property type="project" value="InterPro"/>
</dbReference>
<keyword evidence="5" id="KW-1133">Transmembrane helix</keyword>
<dbReference type="Gene3D" id="1.20.1280.170">
    <property type="entry name" value="Exocyst complex component Exo70"/>
    <property type="match status" value="1"/>
</dbReference>
<dbReference type="SUPFAM" id="SSF74788">
    <property type="entry name" value="Cullin repeat-like"/>
    <property type="match status" value="1"/>
</dbReference>
<comment type="function">
    <text evidence="4">Involved in the secretory pathway as part of the exocyst complex which tethers secretory vesicles to the sites of exocytosis. Also plays a role in the assembly of the exocyst.</text>
</comment>
<evidence type="ECO:0000313" key="8">
    <source>
        <dbReference type="Proteomes" id="UP000703661"/>
    </source>
</evidence>
<dbReference type="InterPro" id="IPR004140">
    <property type="entry name" value="Exo70"/>
</dbReference>
<evidence type="ECO:0000313" key="7">
    <source>
        <dbReference type="EMBL" id="KAG0019616.1"/>
    </source>
</evidence>
<dbReference type="InterPro" id="IPR016159">
    <property type="entry name" value="Cullin_repeat-like_dom_sf"/>
</dbReference>
<gene>
    <name evidence="7" type="primary">EXO70</name>
    <name evidence="7" type="ORF">BGZ80_005543</name>
</gene>
<dbReference type="GO" id="GO:0015031">
    <property type="term" value="P:protein transport"/>
    <property type="evidence" value="ECO:0007669"/>
    <property type="project" value="UniProtKB-KW"/>
</dbReference>
<dbReference type="AlphaFoldDB" id="A0A9P6N0N0"/>
<dbReference type="Pfam" id="PF06979">
    <property type="entry name" value="TMEM70"/>
    <property type="match status" value="1"/>
</dbReference>
<reference evidence="7" key="1">
    <citation type="journal article" date="2020" name="Fungal Divers.">
        <title>Resolving the Mortierellaceae phylogeny through synthesis of multi-gene phylogenetics and phylogenomics.</title>
        <authorList>
            <person name="Vandepol N."/>
            <person name="Liber J."/>
            <person name="Desiro A."/>
            <person name="Na H."/>
            <person name="Kennedy M."/>
            <person name="Barry K."/>
            <person name="Grigoriev I.V."/>
            <person name="Miller A.N."/>
            <person name="O'Donnell K."/>
            <person name="Stajich J.E."/>
            <person name="Bonito G."/>
        </authorList>
    </citation>
    <scope>NUCLEOTIDE SEQUENCE</scope>
    <source>
        <strain evidence="7">NRRL 2769</strain>
    </source>
</reference>
<feature type="domain" description="Exocyst complex subunit Exo70 C-terminal" evidence="6">
    <location>
        <begin position="283"/>
        <end position="658"/>
    </location>
</feature>
<evidence type="ECO:0000256" key="1">
    <source>
        <dbReference type="ARBA" id="ARBA00006756"/>
    </source>
</evidence>
<dbReference type="Pfam" id="PF03081">
    <property type="entry name" value="Exo70_C"/>
    <property type="match status" value="1"/>
</dbReference>
<name>A0A9P6N0N0_9FUNG</name>